<protein>
    <recommendedName>
        <fullName evidence="2">Cystatin domain-containing protein</fullName>
    </recommendedName>
</protein>
<organism evidence="3 4">
    <name type="scientific">Trichuris suis</name>
    <name type="common">pig whipworm</name>
    <dbReference type="NCBI Taxonomy" id="68888"/>
    <lineage>
        <taxon>Eukaryota</taxon>
        <taxon>Metazoa</taxon>
        <taxon>Ecdysozoa</taxon>
        <taxon>Nematoda</taxon>
        <taxon>Enoplea</taxon>
        <taxon>Dorylaimia</taxon>
        <taxon>Trichinellida</taxon>
        <taxon>Trichuridae</taxon>
        <taxon>Trichuris</taxon>
    </lineage>
</organism>
<evidence type="ECO:0000256" key="1">
    <source>
        <dbReference type="SAM" id="SignalP"/>
    </source>
</evidence>
<feature type="domain" description="Cystatin" evidence="2">
    <location>
        <begin position="19"/>
        <end position="142"/>
    </location>
</feature>
<accession>A0A085LJK9</accession>
<evidence type="ECO:0000259" key="2">
    <source>
        <dbReference type="SMART" id="SM00043"/>
    </source>
</evidence>
<gene>
    <name evidence="3" type="ORF">M513_13968</name>
</gene>
<keyword evidence="4" id="KW-1185">Reference proteome</keyword>
<dbReference type="SMART" id="SM00043">
    <property type="entry name" value="CY"/>
    <property type="match status" value="1"/>
</dbReference>
<feature type="non-terminal residue" evidence="3">
    <location>
        <position position="150"/>
    </location>
</feature>
<dbReference type="CDD" id="cd00042">
    <property type="entry name" value="CY"/>
    <property type="match status" value="1"/>
</dbReference>
<dbReference type="Proteomes" id="UP000030764">
    <property type="component" value="Unassembled WGS sequence"/>
</dbReference>
<evidence type="ECO:0000313" key="3">
    <source>
        <dbReference type="EMBL" id="KFD45155.1"/>
    </source>
</evidence>
<sequence>MILFTLTGSLLIAQGTHSPMVGAQMPIPNPNNESIIVEVANHVIDNINAEKPMNTSTKPFVLIEVLEATRRVVAGFLYHLTLAAGQGRCPSRRRRKYDYVQYGIRREKCRLLRRGEMRIYKAEVLHAPHEVQQIRVLGKDLVYSFNYSSY</sequence>
<dbReference type="GO" id="GO:0004869">
    <property type="term" value="F:cysteine-type endopeptidase inhibitor activity"/>
    <property type="evidence" value="ECO:0007669"/>
    <property type="project" value="InterPro"/>
</dbReference>
<name>A0A085LJK9_9BILA</name>
<dbReference type="Gene3D" id="3.10.450.10">
    <property type="match status" value="1"/>
</dbReference>
<dbReference type="InterPro" id="IPR000010">
    <property type="entry name" value="Cystatin_dom"/>
</dbReference>
<feature type="chain" id="PRO_5001794585" description="Cystatin domain-containing protein" evidence="1">
    <location>
        <begin position="19"/>
        <end position="150"/>
    </location>
</feature>
<feature type="signal peptide" evidence="1">
    <location>
        <begin position="1"/>
        <end position="18"/>
    </location>
</feature>
<dbReference type="InterPro" id="IPR046350">
    <property type="entry name" value="Cystatin_sf"/>
</dbReference>
<dbReference type="EMBL" id="KL363707">
    <property type="protein sequence ID" value="KFD45155.1"/>
    <property type="molecule type" value="Genomic_DNA"/>
</dbReference>
<dbReference type="AlphaFoldDB" id="A0A085LJK9"/>
<dbReference type="Pfam" id="PF00031">
    <property type="entry name" value="Cystatin"/>
    <property type="match status" value="1"/>
</dbReference>
<proteinExistence type="predicted"/>
<evidence type="ECO:0000313" key="4">
    <source>
        <dbReference type="Proteomes" id="UP000030764"/>
    </source>
</evidence>
<reference evidence="3 4" key="1">
    <citation type="journal article" date="2014" name="Nat. Genet.">
        <title>Genome and transcriptome of the porcine whipworm Trichuris suis.</title>
        <authorList>
            <person name="Jex A.R."/>
            <person name="Nejsum P."/>
            <person name="Schwarz E.M."/>
            <person name="Hu L."/>
            <person name="Young N.D."/>
            <person name="Hall R.S."/>
            <person name="Korhonen P.K."/>
            <person name="Liao S."/>
            <person name="Thamsborg S."/>
            <person name="Xia J."/>
            <person name="Xu P."/>
            <person name="Wang S."/>
            <person name="Scheerlinck J.P."/>
            <person name="Hofmann A."/>
            <person name="Sternberg P.W."/>
            <person name="Wang J."/>
            <person name="Gasser R.B."/>
        </authorList>
    </citation>
    <scope>NUCLEOTIDE SEQUENCE [LARGE SCALE GENOMIC DNA]</scope>
    <source>
        <strain evidence="3">DCEP-RM93M</strain>
    </source>
</reference>
<dbReference type="SUPFAM" id="SSF54403">
    <property type="entry name" value="Cystatin/monellin"/>
    <property type="match status" value="1"/>
</dbReference>
<keyword evidence="1" id="KW-0732">Signal</keyword>